<evidence type="ECO:0000313" key="1">
    <source>
        <dbReference type="EMBL" id="SMX39147.1"/>
    </source>
</evidence>
<sequence length="33" mass="3556">MCNSRLAMNIVHVGHQSGFPDPHPPLEPTCAQA</sequence>
<accession>A0A238K9J5</accession>
<protein>
    <submittedName>
        <fullName evidence="1">Uncharacterized protein</fullName>
    </submittedName>
</protein>
<reference evidence="2" key="1">
    <citation type="submission" date="2017-05" db="EMBL/GenBank/DDBJ databases">
        <authorList>
            <person name="Rodrigo-Torres L."/>
            <person name="Arahal R. D."/>
            <person name="Lucena T."/>
        </authorList>
    </citation>
    <scope>NUCLEOTIDE SEQUENCE [LARGE SCALE GENOMIC DNA]</scope>
    <source>
        <strain evidence="2">CECT 8868</strain>
    </source>
</reference>
<name>A0A238K9J5_9RHOB</name>
<evidence type="ECO:0000313" key="2">
    <source>
        <dbReference type="Proteomes" id="UP000203464"/>
    </source>
</evidence>
<dbReference type="Proteomes" id="UP000203464">
    <property type="component" value="Unassembled WGS sequence"/>
</dbReference>
<gene>
    <name evidence="1" type="ORF">OCA8868_01857</name>
</gene>
<proteinExistence type="predicted"/>
<organism evidence="1 2">
    <name type="scientific">Octadecabacter ascidiaceicola</name>
    <dbReference type="NCBI Taxonomy" id="1655543"/>
    <lineage>
        <taxon>Bacteria</taxon>
        <taxon>Pseudomonadati</taxon>
        <taxon>Pseudomonadota</taxon>
        <taxon>Alphaproteobacteria</taxon>
        <taxon>Rhodobacterales</taxon>
        <taxon>Roseobacteraceae</taxon>
        <taxon>Octadecabacter</taxon>
    </lineage>
</organism>
<dbReference type="AlphaFoldDB" id="A0A238K9J5"/>
<keyword evidence="2" id="KW-1185">Reference proteome</keyword>
<dbReference type="EMBL" id="FXYD01000003">
    <property type="protein sequence ID" value="SMX39147.1"/>
    <property type="molecule type" value="Genomic_DNA"/>
</dbReference>